<name>A0A8B7UL16_CASCN</name>
<evidence type="ECO:0000259" key="2">
    <source>
        <dbReference type="Pfam" id="PF01562"/>
    </source>
</evidence>
<dbReference type="KEGG" id="ccan:109686875"/>
<evidence type="ECO:0000256" key="1">
    <source>
        <dbReference type="ARBA" id="ARBA00023157"/>
    </source>
</evidence>
<accession>A0A8B7UL16</accession>
<dbReference type="PANTHER" id="PTHR11905:SF136">
    <property type="entry name" value="DISINTEGRIN AND METALLOPROTEINASE DOMAIN-CONTAINING PROTEIN 9"/>
    <property type="match status" value="1"/>
</dbReference>
<gene>
    <name evidence="3" type="primary">LOC109686875</name>
</gene>
<feature type="domain" description="Peptidase M12B propeptide" evidence="2">
    <location>
        <begin position="6"/>
        <end position="43"/>
    </location>
</feature>
<dbReference type="GO" id="GO:0005886">
    <property type="term" value="C:plasma membrane"/>
    <property type="evidence" value="ECO:0007669"/>
    <property type="project" value="TreeGrafter"/>
</dbReference>
<sequence>MFYSSSRDLLPKDFVVYTYNAEGALISDHPNTQNHCHYRGYVEGVYNSSVALSDCFGLRGLLHLENGSYGIEPLHNSSHFEHILYPMDGVHQEPLKCGVSNQDIEEGTTEDEVEEHTSMTQLLRKRRAVLPQTRYVELFIVVDKERVGNGDSFSSFS</sequence>
<organism evidence="3">
    <name type="scientific">Castor canadensis</name>
    <name type="common">American beaver</name>
    <dbReference type="NCBI Taxonomy" id="51338"/>
    <lineage>
        <taxon>Eukaryota</taxon>
        <taxon>Metazoa</taxon>
        <taxon>Chordata</taxon>
        <taxon>Craniata</taxon>
        <taxon>Vertebrata</taxon>
        <taxon>Euteleostomi</taxon>
        <taxon>Mammalia</taxon>
        <taxon>Eutheria</taxon>
        <taxon>Euarchontoglires</taxon>
        <taxon>Glires</taxon>
        <taxon>Rodentia</taxon>
        <taxon>Castorimorpha</taxon>
        <taxon>Castoridae</taxon>
        <taxon>Castor</taxon>
    </lineage>
</organism>
<dbReference type="GO" id="GO:0006509">
    <property type="term" value="P:membrane protein ectodomain proteolysis"/>
    <property type="evidence" value="ECO:0007669"/>
    <property type="project" value="TreeGrafter"/>
</dbReference>
<dbReference type="AlphaFoldDB" id="A0A8B7UL16"/>
<dbReference type="GO" id="GO:0005615">
    <property type="term" value="C:extracellular space"/>
    <property type="evidence" value="ECO:0007669"/>
    <property type="project" value="TreeGrafter"/>
</dbReference>
<dbReference type="GO" id="GO:0007179">
    <property type="term" value="P:transforming growth factor beta receptor signaling pathway"/>
    <property type="evidence" value="ECO:0007669"/>
    <property type="project" value="TreeGrafter"/>
</dbReference>
<dbReference type="InterPro" id="IPR002870">
    <property type="entry name" value="Peptidase_M12B_N"/>
</dbReference>
<evidence type="ECO:0000313" key="3">
    <source>
        <dbReference type="RefSeq" id="XP_020020012.1"/>
    </source>
</evidence>
<proteinExistence type="predicted"/>
<keyword evidence="1" id="KW-1015">Disulfide bond</keyword>
<dbReference type="GO" id="GO:0033631">
    <property type="term" value="P:cell-cell adhesion mediated by integrin"/>
    <property type="evidence" value="ECO:0007669"/>
    <property type="project" value="TreeGrafter"/>
</dbReference>
<dbReference type="GO" id="GO:0005178">
    <property type="term" value="F:integrin binding"/>
    <property type="evidence" value="ECO:0007669"/>
    <property type="project" value="TreeGrafter"/>
</dbReference>
<dbReference type="PANTHER" id="PTHR11905">
    <property type="entry name" value="ADAM A DISINTEGRIN AND METALLOPROTEASE DOMAIN"/>
    <property type="match status" value="1"/>
</dbReference>
<dbReference type="Pfam" id="PF01562">
    <property type="entry name" value="Pep_M12B_propep"/>
    <property type="match status" value="1"/>
</dbReference>
<dbReference type="OrthoDB" id="5951731at2759"/>
<protein>
    <submittedName>
        <fullName evidence="3">Disintegrin and metalloproteinase domain-containing protein 9-like</fullName>
    </submittedName>
</protein>
<reference evidence="3" key="1">
    <citation type="submission" date="2025-08" db="UniProtKB">
        <authorList>
            <consortium name="RefSeq"/>
        </authorList>
    </citation>
    <scope>IDENTIFICATION</scope>
    <source>
        <tissue evidence="3">Leukocyte</tissue>
    </source>
</reference>
<dbReference type="RefSeq" id="XP_020020012.1">
    <property type="nucleotide sequence ID" value="XM_020164423.1"/>
</dbReference>